<dbReference type="Proteomes" id="UP000245125">
    <property type="component" value="Unassembled WGS sequence"/>
</dbReference>
<dbReference type="AlphaFoldDB" id="A0A2U3QI11"/>
<dbReference type="EMBL" id="OUUY01000087">
    <property type="protein sequence ID" value="SPQ01046.1"/>
    <property type="molecule type" value="Genomic_DNA"/>
</dbReference>
<evidence type="ECO:0000313" key="2">
    <source>
        <dbReference type="Proteomes" id="UP000245125"/>
    </source>
</evidence>
<sequence length="66" mass="7203">MRFPMVGVVQRLEHWTVAPGVGGSNPLAHPNNAPVAQWIEHQPPELGVGGSTPLWRARLFFCMISG</sequence>
<dbReference type="AntiFam" id="ANF00010">
    <property type="entry name" value="tRNA translation"/>
</dbReference>
<evidence type="ECO:0000313" key="1">
    <source>
        <dbReference type="EMBL" id="SPQ01046.1"/>
    </source>
</evidence>
<protein>
    <submittedName>
        <fullName evidence="1">Uncharacterized protein</fullName>
    </submittedName>
</protein>
<reference evidence="2" key="1">
    <citation type="submission" date="2018-03" db="EMBL/GenBank/DDBJ databases">
        <authorList>
            <person name="Zecchin S."/>
        </authorList>
    </citation>
    <scope>NUCLEOTIDE SEQUENCE [LARGE SCALE GENOMIC DNA]</scope>
</reference>
<name>A0A2U3QI11_9BACT</name>
<gene>
    <name evidence="1" type="ORF">NBG4_400014</name>
</gene>
<proteinExistence type="predicted"/>
<accession>A0A2U3QI11</accession>
<organism evidence="1 2">
    <name type="scientific">Candidatus Sulfobium mesophilum</name>
    <dbReference type="NCBI Taxonomy" id="2016548"/>
    <lineage>
        <taxon>Bacteria</taxon>
        <taxon>Pseudomonadati</taxon>
        <taxon>Nitrospirota</taxon>
        <taxon>Nitrospiria</taxon>
        <taxon>Nitrospirales</taxon>
        <taxon>Nitrospiraceae</taxon>
        <taxon>Candidatus Sulfobium</taxon>
    </lineage>
</organism>
<keyword evidence="2" id="KW-1185">Reference proteome</keyword>